<dbReference type="EMBL" id="BMAV01003675">
    <property type="protein sequence ID" value="GFY43440.1"/>
    <property type="molecule type" value="Genomic_DNA"/>
</dbReference>
<evidence type="ECO:0000313" key="2">
    <source>
        <dbReference type="Proteomes" id="UP000886998"/>
    </source>
</evidence>
<evidence type="ECO:0000313" key="1">
    <source>
        <dbReference type="EMBL" id="GFY43440.1"/>
    </source>
</evidence>
<accession>A0A8X7BTM7</accession>
<dbReference type="Proteomes" id="UP000886998">
    <property type="component" value="Unassembled WGS sequence"/>
</dbReference>
<keyword evidence="2" id="KW-1185">Reference proteome</keyword>
<gene>
    <name evidence="1" type="ORF">TNIN_237251</name>
</gene>
<dbReference type="AlphaFoldDB" id="A0A8X7BTM7"/>
<reference evidence="1" key="1">
    <citation type="submission" date="2020-08" db="EMBL/GenBank/DDBJ databases">
        <title>Multicomponent nature underlies the extraordinary mechanical properties of spider dragline silk.</title>
        <authorList>
            <person name="Kono N."/>
            <person name="Nakamura H."/>
            <person name="Mori M."/>
            <person name="Yoshida Y."/>
            <person name="Ohtoshi R."/>
            <person name="Malay A.D."/>
            <person name="Moran D.A.P."/>
            <person name="Tomita M."/>
            <person name="Numata K."/>
            <person name="Arakawa K."/>
        </authorList>
    </citation>
    <scope>NUCLEOTIDE SEQUENCE</scope>
</reference>
<proteinExistence type="predicted"/>
<organism evidence="1 2">
    <name type="scientific">Trichonephila inaurata madagascariensis</name>
    <dbReference type="NCBI Taxonomy" id="2747483"/>
    <lineage>
        <taxon>Eukaryota</taxon>
        <taxon>Metazoa</taxon>
        <taxon>Ecdysozoa</taxon>
        <taxon>Arthropoda</taxon>
        <taxon>Chelicerata</taxon>
        <taxon>Arachnida</taxon>
        <taxon>Araneae</taxon>
        <taxon>Araneomorphae</taxon>
        <taxon>Entelegynae</taxon>
        <taxon>Araneoidea</taxon>
        <taxon>Nephilidae</taxon>
        <taxon>Trichonephila</taxon>
        <taxon>Trichonephila inaurata</taxon>
    </lineage>
</organism>
<dbReference type="OrthoDB" id="411823at2759"/>
<protein>
    <submittedName>
        <fullName evidence="1">Uncharacterized protein</fullName>
    </submittedName>
</protein>
<comment type="caution">
    <text evidence="1">The sequence shown here is derived from an EMBL/GenBank/DDBJ whole genome shotgun (WGS) entry which is preliminary data.</text>
</comment>
<name>A0A8X7BTM7_9ARAC</name>
<sequence length="206" mass="24161">MSRNPDFSRSFRDDLEILGTGIERLTAGFGSLDETLREMDDFRSTLETNLPRRRNSRDIENRRAYRDGSKLNGRVSLASIIYEEGVENVTFQHRLRDECSPFRRGCVNEVRVFHPPLSQWNSQRSFPSYRYNPYISQPPYRTRNRVIHPNMRKELKELWSTNHSNVEIKTDFTKKVCKFCGENKIPKTRKSVSLEIPLKESIGSQS</sequence>